<dbReference type="InterPro" id="IPR001647">
    <property type="entry name" value="HTH_TetR"/>
</dbReference>
<proteinExistence type="predicted"/>
<evidence type="ECO:0000259" key="3">
    <source>
        <dbReference type="PROSITE" id="PS50977"/>
    </source>
</evidence>
<dbReference type="EMBL" id="JACWEZ010000001">
    <property type="protein sequence ID" value="MBD1221220.1"/>
    <property type="molecule type" value="Genomic_DNA"/>
</dbReference>
<feature type="DNA-binding region" description="H-T-H motif" evidence="2">
    <location>
        <begin position="34"/>
        <end position="53"/>
    </location>
</feature>
<evidence type="ECO:0000313" key="4">
    <source>
        <dbReference type="EMBL" id="MBD1221220.1"/>
    </source>
</evidence>
<evidence type="ECO:0000313" key="5">
    <source>
        <dbReference type="Proteomes" id="UP000621631"/>
    </source>
</evidence>
<dbReference type="Gene3D" id="1.10.357.10">
    <property type="entry name" value="Tetracycline Repressor, domain 2"/>
    <property type="match status" value="1"/>
</dbReference>
<sequence>MNEKRKEIQKARMWNYFLDATEEIINEKGLQKITIREIADKAGYTSSTVYNYFQDISHLKFFAVMRYTRPYIQELPKYMALGKNTTEQWLYAWECFCKHSFKLPEIYSLLYIDNLGKVPDELVHEYYAAYANELVNLSEEVRSIIVEHNISTRSSLFIKPAIDEGFIHEEDVSYIADTTMLIWTGMITNLLNLRRNYTKKEAAKKTMAYVYQTILNTVPADKQSAINYAYEENREI</sequence>
<dbReference type="SUPFAM" id="SSF46689">
    <property type="entry name" value="Homeodomain-like"/>
    <property type="match status" value="1"/>
</dbReference>
<feature type="domain" description="HTH tetR-type" evidence="3">
    <location>
        <begin position="11"/>
        <end position="71"/>
    </location>
</feature>
<name>A0ABR7VGZ4_VIRHA</name>
<reference evidence="4 5" key="1">
    <citation type="submission" date="2020-09" db="EMBL/GenBank/DDBJ databases">
        <title>Draft Genome Sequences of Oil-Oxidizing Bacteria Halomonas titanicae, Marinobacter lutaoensis, and Virgibacillus halodenitrificans Isolated from Highly Saline Environments.</title>
        <authorList>
            <person name="Grouzdev D.S."/>
            <person name="Sokolova D.S."/>
            <person name="Semenova E.M."/>
            <person name="Borzenkov I.A."/>
            <person name="Bidzhieva S.K."/>
            <person name="Poltaraus A.B."/>
            <person name="Nazina T.N."/>
        </authorList>
    </citation>
    <scope>NUCLEOTIDE SEQUENCE [LARGE SCALE GENOMIC DNA]</scope>
    <source>
        <strain evidence="4 5">VKM B-3472D</strain>
    </source>
</reference>
<dbReference type="Pfam" id="PF00440">
    <property type="entry name" value="TetR_N"/>
    <property type="match status" value="1"/>
</dbReference>
<keyword evidence="5" id="KW-1185">Reference proteome</keyword>
<gene>
    <name evidence="4" type="ORF">IC602_01175</name>
</gene>
<evidence type="ECO:0000256" key="1">
    <source>
        <dbReference type="ARBA" id="ARBA00023125"/>
    </source>
</evidence>
<dbReference type="PROSITE" id="PS50977">
    <property type="entry name" value="HTH_TETR_2"/>
    <property type="match status" value="1"/>
</dbReference>
<keyword evidence="1 2" id="KW-0238">DNA-binding</keyword>
<protein>
    <submittedName>
        <fullName evidence="4">TetR/AcrR family transcriptional regulator</fullName>
    </submittedName>
</protein>
<comment type="caution">
    <text evidence="4">The sequence shown here is derived from an EMBL/GenBank/DDBJ whole genome shotgun (WGS) entry which is preliminary data.</text>
</comment>
<dbReference type="InterPro" id="IPR009057">
    <property type="entry name" value="Homeodomain-like_sf"/>
</dbReference>
<dbReference type="Proteomes" id="UP000621631">
    <property type="component" value="Unassembled WGS sequence"/>
</dbReference>
<accession>A0ABR7VGZ4</accession>
<organism evidence="4 5">
    <name type="scientific">Virgibacillus halodenitrificans</name>
    <name type="common">Bacillus halodenitrificans</name>
    <dbReference type="NCBI Taxonomy" id="1482"/>
    <lineage>
        <taxon>Bacteria</taxon>
        <taxon>Bacillati</taxon>
        <taxon>Bacillota</taxon>
        <taxon>Bacilli</taxon>
        <taxon>Bacillales</taxon>
        <taxon>Bacillaceae</taxon>
        <taxon>Virgibacillus</taxon>
    </lineage>
</organism>
<evidence type="ECO:0000256" key="2">
    <source>
        <dbReference type="PROSITE-ProRule" id="PRU00335"/>
    </source>
</evidence>
<dbReference type="RefSeq" id="WP_019377453.1">
    <property type="nucleotide sequence ID" value="NZ_CP033049.1"/>
</dbReference>